<comment type="caution">
    <text evidence="12">The sequence shown here is derived from an EMBL/GenBank/DDBJ whole genome shotgun (WGS) entry which is preliminary data.</text>
</comment>
<dbReference type="GO" id="GO:0016020">
    <property type="term" value="C:membrane"/>
    <property type="evidence" value="ECO:0007669"/>
    <property type="project" value="UniProtKB-SubCell"/>
</dbReference>
<keyword evidence="2" id="KW-0808">Transferase</keyword>
<keyword evidence="13" id="KW-1185">Reference proteome</keyword>
<evidence type="ECO:0000256" key="9">
    <source>
        <dbReference type="ARBA" id="ARBA00023136"/>
    </source>
</evidence>
<keyword evidence="4" id="KW-0479">Metal-binding</keyword>
<evidence type="ECO:0000256" key="6">
    <source>
        <dbReference type="ARBA" id="ARBA00022786"/>
    </source>
</evidence>
<keyword evidence="8 10" id="KW-1133">Transmembrane helix</keyword>
<keyword evidence="9 10" id="KW-0472">Membrane</keyword>
<keyword evidence="3 10" id="KW-0812">Transmembrane</keyword>
<keyword evidence="7" id="KW-0862">Zinc</keyword>
<dbReference type="InterPro" id="IPR013083">
    <property type="entry name" value="Znf_RING/FYVE/PHD"/>
</dbReference>
<dbReference type="CDD" id="cd16495">
    <property type="entry name" value="RING_CH-C4HC3_MARCH"/>
    <property type="match status" value="1"/>
</dbReference>
<evidence type="ECO:0000259" key="11">
    <source>
        <dbReference type="PROSITE" id="PS51292"/>
    </source>
</evidence>
<evidence type="ECO:0000256" key="5">
    <source>
        <dbReference type="ARBA" id="ARBA00022771"/>
    </source>
</evidence>
<evidence type="ECO:0000256" key="10">
    <source>
        <dbReference type="SAM" id="Phobius"/>
    </source>
</evidence>
<dbReference type="SUPFAM" id="SSF57850">
    <property type="entry name" value="RING/U-box"/>
    <property type="match status" value="1"/>
</dbReference>
<dbReference type="InterPro" id="IPR011016">
    <property type="entry name" value="Znf_RING-CH"/>
</dbReference>
<dbReference type="SMART" id="SM00744">
    <property type="entry name" value="RINGv"/>
    <property type="match status" value="1"/>
</dbReference>
<gene>
    <name evidence="12" type="ORF">SteCoe_4875</name>
</gene>
<protein>
    <recommendedName>
        <fullName evidence="11">RING-CH-type domain-containing protein</fullName>
    </recommendedName>
</protein>
<dbReference type="PROSITE" id="PS51292">
    <property type="entry name" value="ZF_RING_CH"/>
    <property type="match status" value="1"/>
</dbReference>
<dbReference type="EMBL" id="MPUH01000063">
    <property type="protein sequence ID" value="OMJ92329.1"/>
    <property type="molecule type" value="Genomic_DNA"/>
</dbReference>
<dbReference type="Pfam" id="PF12906">
    <property type="entry name" value="RINGv"/>
    <property type="match status" value="1"/>
</dbReference>
<keyword evidence="6" id="KW-0833">Ubl conjugation pathway</keyword>
<name>A0A1R2CTI4_9CILI</name>
<evidence type="ECO:0000313" key="13">
    <source>
        <dbReference type="Proteomes" id="UP000187209"/>
    </source>
</evidence>
<evidence type="ECO:0000256" key="8">
    <source>
        <dbReference type="ARBA" id="ARBA00022989"/>
    </source>
</evidence>
<evidence type="ECO:0000256" key="2">
    <source>
        <dbReference type="ARBA" id="ARBA00022679"/>
    </source>
</evidence>
<evidence type="ECO:0000313" key="12">
    <source>
        <dbReference type="EMBL" id="OMJ92329.1"/>
    </source>
</evidence>
<keyword evidence="5" id="KW-0863">Zinc-finger</keyword>
<dbReference type="PANTHER" id="PTHR46065:SF3">
    <property type="entry name" value="FI20425P1"/>
    <property type="match status" value="1"/>
</dbReference>
<sequence length="186" mass="21318">MAEKDRPRKTFSNTQDYEYLSNTGKSMCRICLEDDTRLLINPCFCKGSTKYVHEACIKDWIDIKFANIKEATCEICKMPMALKIKYKMRCNEPLHAKDEPTKYLKQFLSILLSIILGISGFFLAILAIVTDYFNLYAKIFVIIFGIIVGVLFGILAVVLIKPNIRIDLEYTVCSRSNFDSRIDTQG</sequence>
<accession>A0A1R2CTI4</accession>
<evidence type="ECO:0000256" key="1">
    <source>
        <dbReference type="ARBA" id="ARBA00004141"/>
    </source>
</evidence>
<dbReference type="PANTHER" id="PTHR46065">
    <property type="entry name" value="E3 UBIQUITIN-PROTEIN LIGASE MARCH 2/3 FAMILY MEMBER"/>
    <property type="match status" value="1"/>
</dbReference>
<dbReference type="AlphaFoldDB" id="A0A1R2CTI4"/>
<dbReference type="GO" id="GO:0008270">
    <property type="term" value="F:zinc ion binding"/>
    <property type="evidence" value="ECO:0007669"/>
    <property type="project" value="UniProtKB-KW"/>
</dbReference>
<feature type="transmembrane region" description="Helical" evidence="10">
    <location>
        <begin position="107"/>
        <end position="129"/>
    </location>
</feature>
<evidence type="ECO:0000256" key="7">
    <source>
        <dbReference type="ARBA" id="ARBA00022833"/>
    </source>
</evidence>
<dbReference type="OrthoDB" id="412381at2759"/>
<feature type="domain" description="RING-CH-type" evidence="11">
    <location>
        <begin position="20"/>
        <end position="83"/>
    </location>
</feature>
<dbReference type="Gene3D" id="3.30.40.10">
    <property type="entry name" value="Zinc/RING finger domain, C3HC4 (zinc finger)"/>
    <property type="match status" value="1"/>
</dbReference>
<dbReference type="Proteomes" id="UP000187209">
    <property type="component" value="Unassembled WGS sequence"/>
</dbReference>
<evidence type="ECO:0000256" key="4">
    <source>
        <dbReference type="ARBA" id="ARBA00022723"/>
    </source>
</evidence>
<reference evidence="12 13" key="1">
    <citation type="submission" date="2016-11" db="EMBL/GenBank/DDBJ databases">
        <title>The macronuclear genome of Stentor coeruleus: a giant cell with tiny introns.</title>
        <authorList>
            <person name="Slabodnick M."/>
            <person name="Ruby J.G."/>
            <person name="Reiff S.B."/>
            <person name="Swart E.C."/>
            <person name="Gosai S."/>
            <person name="Prabakaran S."/>
            <person name="Witkowska E."/>
            <person name="Larue G.E."/>
            <person name="Fisher S."/>
            <person name="Freeman R.M."/>
            <person name="Gunawardena J."/>
            <person name="Chu W."/>
            <person name="Stover N.A."/>
            <person name="Gregory B.D."/>
            <person name="Nowacki M."/>
            <person name="Derisi J."/>
            <person name="Roy S.W."/>
            <person name="Marshall W.F."/>
            <person name="Sood P."/>
        </authorList>
    </citation>
    <scope>NUCLEOTIDE SEQUENCE [LARGE SCALE GENOMIC DNA]</scope>
    <source>
        <strain evidence="12">WM001</strain>
    </source>
</reference>
<dbReference type="GO" id="GO:0016740">
    <property type="term" value="F:transferase activity"/>
    <property type="evidence" value="ECO:0007669"/>
    <property type="project" value="UniProtKB-KW"/>
</dbReference>
<comment type="subcellular location">
    <subcellularLocation>
        <location evidence="1">Membrane</location>
        <topology evidence="1">Multi-pass membrane protein</topology>
    </subcellularLocation>
</comment>
<feature type="transmembrane region" description="Helical" evidence="10">
    <location>
        <begin position="135"/>
        <end position="160"/>
    </location>
</feature>
<evidence type="ECO:0000256" key="3">
    <source>
        <dbReference type="ARBA" id="ARBA00022692"/>
    </source>
</evidence>
<proteinExistence type="predicted"/>
<organism evidence="12 13">
    <name type="scientific">Stentor coeruleus</name>
    <dbReference type="NCBI Taxonomy" id="5963"/>
    <lineage>
        <taxon>Eukaryota</taxon>
        <taxon>Sar</taxon>
        <taxon>Alveolata</taxon>
        <taxon>Ciliophora</taxon>
        <taxon>Postciliodesmatophora</taxon>
        <taxon>Heterotrichea</taxon>
        <taxon>Heterotrichida</taxon>
        <taxon>Stentoridae</taxon>
        <taxon>Stentor</taxon>
    </lineage>
</organism>